<dbReference type="RefSeq" id="XP_001804046.1">
    <property type="nucleotide sequence ID" value="XM_001803994.1"/>
</dbReference>
<gene>
    <name evidence="1" type="ORF">SNOG_13844</name>
</gene>
<dbReference type="HOGENOM" id="CLU_2723037_0_0_1"/>
<reference evidence="2" key="1">
    <citation type="journal article" date="2007" name="Plant Cell">
        <title>Dothideomycete-plant interactions illuminated by genome sequencing and EST analysis of the wheat pathogen Stagonospora nodorum.</title>
        <authorList>
            <person name="Hane J.K."/>
            <person name="Lowe R.G."/>
            <person name="Solomon P.S."/>
            <person name="Tan K.C."/>
            <person name="Schoch C.L."/>
            <person name="Spatafora J.W."/>
            <person name="Crous P.W."/>
            <person name="Kodira C."/>
            <person name="Birren B.W."/>
            <person name="Galagan J.E."/>
            <person name="Torriani S.F."/>
            <person name="McDonald B.A."/>
            <person name="Oliver R.P."/>
        </authorList>
    </citation>
    <scope>NUCLEOTIDE SEQUENCE [LARGE SCALE GENOMIC DNA]</scope>
    <source>
        <strain evidence="2">SN15 / ATCC MYA-4574 / FGSC 10173</strain>
    </source>
</reference>
<dbReference type="AlphaFoldDB" id="Q0U320"/>
<dbReference type="InParanoid" id="Q0U320"/>
<sequence>MRPKSCASSTGRADAVSAIFPATAECEEPTTTTIADLSTCESATTSRIWSCSTVFSSILVSLRTTSSSIWTA</sequence>
<dbReference type="GeneID" id="5980968"/>
<proteinExistence type="predicted"/>
<dbReference type="KEGG" id="pno:SNOG_13844"/>
<dbReference type="EMBL" id="CH445352">
    <property type="protein sequence ID" value="EAT78868.2"/>
    <property type="molecule type" value="Genomic_DNA"/>
</dbReference>
<organism evidence="1 2">
    <name type="scientific">Phaeosphaeria nodorum (strain SN15 / ATCC MYA-4574 / FGSC 10173)</name>
    <name type="common">Glume blotch fungus</name>
    <name type="synonym">Parastagonospora nodorum</name>
    <dbReference type="NCBI Taxonomy" id="321614"/>
    <lineage>
        <taxon>Eukaryota</taxon>
        <taxon>Fungi</taxon>
        <taxon>Dikarya</taxon>
        <taxon>Ascomycota</taxon>
        <taxon>Pezizomycotina</taxon>
        <taxon>Dothideomycetes</taxon>
        <taxon>Pleosporomycetidae</taxon>
        <taxon>Pleosporales</taxon>
        <taxon>Pleosporineae</taxon>
        <taxon>Phaeosphaeriaceae</taxon>
        <taxon>Parastagonospora</taxon>
    </lineage>
</organism>
<dbReference type="Proteomes" id="UP000001055">
    <property type="component" value="Unassembled WGS sequence"/>
</dbReference>
<evidence type="ECO:0000313" key="2">
    <source>
        <dbReference type="Proteomes" id="UP000001055"/>
    </source>
</evidence>
<protein>
    <submittedName>
        <fullName evidence="1">Uncharacterized protein</fullName>
    </submittedName>
</protein>
<name>Q0U320_PHANO</name>
<accession>Q0U320</accession>
<evidence type="ECO:0000313" key="1">
    <source>
        <dbReference type="EMBL" id="EAT78868.2"/>
    </source>
</evidence>